<dbReference type="Pfam" id="PF03937">
    <property type="entry name" value="Sdh5"/>
    <property type="match status" value="1"/>
</dbReference>
<dbReference type="OMA" id="QLTWRAS"/>
<sequence length="72" mass="8719">MRELDLLISSYAKQNLKNFTYDECIKFNEDVLLHETPQLNKYLLGQEPYPQDNVYIPKIIEFAIKKPRYNYF</sequence>
<dbReference type="Gene3D" id="1.10.150.250">
    <property type="entry name" value="Flavinator of succinate dehydrogenase"/>
    <property type="match status" value="1"/>
</dbReference>
<keyword evidence="1" id="KW-0143">Chaperone</keyword>
<keyword evidence="3" id="KW-1185">Reference proteome</keyword>
<dbReference type="EMBL" id="GL984086">
    <property type="protein sequence ID" value="EGR29992.1"/>
    <property type="molecule type" value="Genomic_DNA"/>
</dbReference>
<proteinExistence type="predicted"/>
<dbReference type="OrthoDB" id="284292at2759"/>
<dbReference type="InterPro" id="IPR005631">
    <property type="entry name" value="SDH"/>
</dbReference>
<evidence type="ECO:0000256" key="1">
    <source>
        <dbReference type="ARBA" id="ARBA00023186"/>
    </source>
</evidence>
<dbReference type="InParanoid" id="G0QXQ5"/>
<evidence type="ECO:0000313" key="2">
    <source>
        <dbReference type="EMBL" id="EGR29992.1"/>
    </source>
</evidence>
<protein>
    <recommendedName>
        <fullName evidence="4">FAD assembly factor SdhE</fullName>
    </recommendedName>
</protein>
<dbReference type="eggNOG" id="ENOG502R32A">
    <property type="taxonomic scope" value="Eukaryota"/>
</dbReference>
<gene>
    <name evidence="2" type="ORF">IMG5_144660</name>
</gene>
<reference evidence="2 3" key="1">
    <citation type="submission" date="2011-07" db="EMBL/GenBank/DDBJ databases">
        <authorList>
            <person name="Coyne R."/>
            <person name="Brami D."/>
            <person name="Johnson J."/>
            <person name="Hostetler J."/>
            <person name="Hannick L."/>
            <person name="Clark T."/>
            <person name="Cassidy-Hanley D."/>
            <person name="Inman J."/>
        </authorList>
    </citation>
    <scope>NUCLEOTIDE SEQUENCE [LARGE SCALE GENOMIC DNA]</scope>
    <source>
        <strain evidence="2 3">G5</strain>
    </source>
</reference>
<dbReference type="SUPFAM" id="SSF109910">
    <property type="entry name" value="YgfY-like"/>
    <property type="match status" value="1"/>
</dbReference>
<name>G0QXQ5_ICHMU</name>
<dbReference type="RefSeq" id="XP_004031228.1">
    <property type="nucleotide sequence ID" value="XM_004031180.1"/>
</dbReference>
<dbReference type="InterPro" id="IPR036714">
    <property type="entry name" value="SDH_sf"/>
</dbReference>
<dbReference type="Proteomes" id="UP000008983">
    <property type="component" value="Unassembled WGS sequence"/>
</dbReference>
<accession>G0QXQ5</accession>
<evidence type="ECO:0000313" key="3">
    <source>
        <dbReference type="Proteomes" id="UP000008983"/>
    </source>
</evidence>
<dbReference type="AlphaFoldDB" id="G0QXQ5"/>
<organism evidence="2 3">
    <name type="scientific">Ichthyophthirius multifiliis</name>
    <name type="common">White spot disease agent</name>
    <name type="synonym">Ich</name>
    <dbReference type="NCBI Taxonomy" id="5932"/>
    <lineage>
        <taxon>Eukaryota</taxon>
        <taxon>Sar</taxon>
        <taxon>Alveolata</taxon>
        <taxon>Ciliophora</taxon>
        <taxon>Intramacronucleata</taxon>
        <taxon>Oligohymenophorea</taxon>
        <taxon>Hymenostomatida</taxon>
        <taxon>Ophryoglenina</taxon>
        <taxon>Ichthyophthirius</taxon>
    </lineage>
</organism>
<evidence type="ECO:0008006" key="4">
    <source>
        <dbReference type="Google" id="ProtNLM"/>
    </source>
</evidence>
<dbReference type="GeneID" id="14906096"/>